<evidence type="ECO:0000313" key="14">
    <source>
        <dbReference type="Proteomes" id="UP000761411"/>
    </source>
</evidence>
<dbReference type="GO" id="GO:0008360">
    <property type="term" value="P:regulation of cell shape"/>
    <property type="evidence" value="ECO:0007669"/>
    <property type="project" value="UniProtKB-KW"/>
</dbReference>
<evidence type="ECO:0000256" key="10">
    <source>
        <dbReference type="ARBA" id="ARBA00042933"/>
    </source>
</evidence>
<dbReference type="Proteomes" id="UP000761411">
    <property type="component" value="Unassembled WGS sequence"/>
</dbReference>
<gene>
    <name evidence="13" type="ORF">DYI25_19305</name>
</gene>
<organism evidence="13 14">
    <name type="scientific">Mesobacillus boroniphilus</name>
    <dbReference type="NCBI Taxonomy" id="308892"/>
    <lineage>
        <taxon>Bacteria</taxon>
        <taxon>Bacillati</taxon>
        <taxon>Bacillota</taxon>
        <taxon>Bacilli</taxon>
        <taxon>Bacillales</taxon>
        <taxon>Bacillaceae</taxon>
        <taxon>Mesobacillus</taxon>
    </lineage>
</organism>
<comment type="caution">
    <text evidence="13">The sequence shown here is derived from an EMBL/GenBank/DDBJ whole genome shotgun (WGS) entry which is preliminary data.</text>
</comment>
<keyword evidence="12" id="KW-0175">Coiled coil</keyword>
<dbReference type="GO" id="GO:0009252">
    <property type="term" value="P:peptidoglycan biosynthetic process"/>
    <property type="evidence" value="ECO:0007669"/>
    <property type="project" value="UniProtKB-KW"/>
</dbReference>
<dbReference type="PROSITE" id="PS51191">
    <property type="entry name" value="FEMABX"/>
    <property type="match status" value="1"/>
</dbReference>
<protein>
    <recommendedName>
        <fullName evidence="9">Lipid II:glycine glycyltransferase</fullName>
        <ecNumber evidence="8">2.3.2.16</ecNumber>
    </recommendedName>
    <alternativeName>
        <fullName evidence="10">Factor essential for expression of methicillin resistance X</fullName>
    </alternativeName>
</protein>
<evidence type="ECO:0000256" key="6">
    <source>
        <dbReference type="ARBA" id="ARBA00023315"/>
    </source>
</evidence>
<dbReference type="SUPFAM" id="SSF55729">
    <property type="entry name" value="Acyl-CoA N-acyltransferases (Nat)"/>
    <property type="match status" value="1"/>
</dbReference>
<dbReference type="InterPro" id="IPR050644">
    <property type="entry name" value="PG_Glycine_Bridge_Synth"/>
</dbReference>
<accession>A0A944GYC2</accession>
<keyword evidence="7" id="KW-0961">Cell wall biogenesis/degradation</keyword>
<evidence type="ECO:0000256" key="7">
    <source>
        <dbReference type="ARBA" id="ARBA00023316"/>
    </source>
</evidence>
<evidence type="ECO:0000256" key="12">
    <source>
        <dbReference type="SAM" id="Coils"/>
    </source>
</evidence>
<comment type="similarity">
    <text evidence="2">Belongs to the FemABX family.</text>
</comment>
<feature type="coiled-coil region" evidence="12">
    <location>
        <begin position="48"/>
        <end position="78"/>
    </location>
</feature>
<comment type="subcellular location">
    <subcellularLocation>
        <location evidence="1">Cytoplasm</location>
    </subcellularLocation>
</comment>
<evidence type="ECO:0000256" key="9">
    <source>
        <dbReference type="ARBA" id="ARBA00040679"/>
    </source>
</evidence>
<evidence type="ECO:0000256" key="1">
    <source>
        <dbReference type="ARBA" id="ARBA00004496"/>
    </source>
</evidence>
<dbReference type="Gene3D" id="3.40.630.30">
    <property type="match status" value="1"/>
</dbReference>
<evidence type="ECO:0000256" key="2">
    <source>
        <dbReference type="ARBA" id="ARBA00009943"/>
    </source>
</evidence>
<dbReference type="EC" id="2.3.2.16" evidence="8"/>
<dbReference type="AlphaFoldDB" id="A0A944GYC2"/>
<comment type="catalytic activity">
    <reaction evidence="11">
        <text>beta-D-GlcNAc-(1-&gt;4)-Mur2Ac(oyl-L-Ala-D-isoglutaminyl-L-Lys-D-Ala-D-Ala)-di-trans,octa-cis-undecaprenyl diphosphate + glycyl-tRNA(Gly) = beta-D-GlcNAc-(1-&gt;4)-Mur2Ac(oyl-L-Ala-D-isoglutaminyl-L-Lys-(N(6)-Gly)-D-Ala-D-Ala)-di-trans,octa-cis-undecaprenyl diphosphate + tRNA(Gly) + H(+)</text>
        <dbReference type="Rhea" id="RHEA:30435"/>
        <dbReference type="Rhea" id="RHEA-COMP:9664"/>
        <dbReference type="Rhea" id="RHEA-COMP:9683"/>
        <dbReference type="ChEBI" id="CHEBI:15378"/>
        <dbReference type="ChEBI" id="CHEBI:62233"/>
        <dbReference type="ChEBI" id="CHEBI:62234"/>
        <dbReference type="ChEBI" id="CHEBI:78442"/>
        <dbReference type="ChEBI" id="CHEBI:78522"/>
        <dbReference type="EC" id="2.3.2.16"/>
    </reaction>
</comment>
<name>A0A944GYC2_9BACI</name>
<keyword evidence="6" id="KW-0012">Acyltransferase</keyword>
<dbReference type="InterPro" id="IPR016181">
    <property type="entry name" value="Acyl_CoA_acyltransferase"/>
</dbReference>
<reference evidence="13 14" key="1">
    <citation type="journal article" date="2021" name="Microorganisms">
        <title>Bacterial Dimethylsulfoniopropionate Biosynthesis in the East China Sea.</title>
        <authorList>
            <person name="Liu J."/>
            <person name="Zhang Y."/>
            <person name="Liu J."/>
            <person name="Zhong H."/>
            <person name="Williams B.T."/>
            <person name="Zheng Y."/>
            <person name="Curson A.R.J."/>
            <person name="Sun C."/>
            <person name="Sun H."/>
            <person name="Song D."/>
            <person name="Wagner Mackenzie B."/>
            <person name="Bermejo Martinez A."/>
            <person name="Todd J.D."/>
            <person name="Zhang X.H."/>
        </authorList>
    </citation>
    <scope>NUCLEOTIDE SEQUENCE [LARGE SCALE GENOMIC DNA]</scope>
    <source>
        <strain evidence="13 14">ESS08</strain>
    </source>
</reference>
<dbReference type="GO" id="GO:0016755">
    <property type="term" value="F:aminoacyltransferase activity"/>
    <property type="evidence" value="ECO:0007669"/>
    <property type="project" value="InterPro"/>
</dbReference>
<evidence type="ECO:0000256" key="5">
    <source>
        <dbReference type="ARBA" id="ARBA00022984"/>
    </source>
</evidence>
<proteinExistence type="inferred from homology"/>
<keyword evidence="14" id="KW-1185">Reference proteome</keyword>
<evidence type="ECO:0000313" key="13">
    <source>
        <dbReference type="EMBL" id="MBS8266574.1"/>
    </source>
</evidence>
<evidence type="ECO:0000256" key="8">
    <source>
        <dbReference type="ARBA" id="ARBA00039074"/>
    </source>
</evidence>
<dbReference type="InterPro" id="IPR003447">
    <property type="entry name" value="FEMABX"/>
</dbReference>
<keyword evidence="5" id="KW-0573">Peptidoglycan synthesis</keyword>
<dbReference type="GO" id="GO:0071555">
    <property type="term" value="P:cell wall organization"/>
    <property type="evidence" value="ECO:0007669"/>
    <property type="project" value="UniProtKB-KW"/>
</dbReference>
<evidence type="ECO:0000256" key="3">
    <source>
        <dbReference type="ARBA" id="ARBA00022679"/>
    </source>
</evidence>
<dbReference type="EMBL" id="QTKX01000003">
    <property type="protein sequence ID" value="MBS8266574.1"/>
    <property type="molecule type" value="Genomic_DNA"/>
</dbReference>
<evidence type="ECO:0000256" key="11">
    <source>
        <dbReference type="ARBA" id="ARBA00048654"/>
    </source>
</evidence>
<keyword evidence="3" id="KW-0808">Transferase</keyword>
<dbReference type="RefSeq" id="WP_213371988.1">
    <property type="nucleotide sequence ID" value="NZ_QTKX01000003.1"/>
</dbReference>
<keyword evidence="4" id="KW-0133">Cell shape</keyword>
<dbReference type="GO" id="GO:0005737">
    <property type="term" value="C:cytoplasm"/>
    <property type="evidence" value="ECO:0007669"/>
    <property type="project" value="UniProtKB-SubCell"/>
</dbReference>
<evidence type="ECO:0000256" key="4">
    <source>
        <dbReference type="ARBA" id="ARBA00022960"/>
    </source>
</evidence>
<dbReference type="PANTHER" id="PTHR36174:SF1">
    <property type="entry name" value="LIPID II:GLYCINE GLYCYLTRANSFERASE"/>
    <property type="match status" value="1"/>
</dbReference>
<sequence length="270" mass="31977">MYIHWKKLIFKMNEIYGSDAADNLPKADVNAYFQQKRLIGPDKWNSLHKETKTLLIDLEKAEDQLRKELNKSTRYQINKAERDNLTIEVISNPSYEDIEDYKEFFNPYAKEKGIEPFQDDRVEAIRQKGMAVITYVFHKEGQKLGGHLYFADATRARMFYSCSARFTAAEIPKNDIGRANRYLHWHAILFFKMKNYQEYDFFGLSMDENNVDQQNINTFKKSFGGEEVTEYRSFIPQTLKGHILVLMMKLKWRKQVEVVRGERARKKQVL</sequence>
<dbReference type="PANTHER" id="PTHR36174">
    <property type="entry name" value="LIPID II:GLYCINE GLYCYLTRANSFERASE"/>
    <property type="match status" value="1"/>
</dbReference>